<evidence type="ECO:0000256" key="8">
    <source>
        <dbReference type="SAM" id="Phobius"/>
    </source>
</evidence>
<feature type="domain" description="PTS EIIC type-3" evidence="9">
    <location>
        <begin position="15"/>
        <end position="585"/>
    </location>
</feature>
<feature type="transmembrane region" description="Helical" evidence="8">
    <location>
        <begin position="391"/>
        <end position="411"/>
    </location>
</feature>
<dbReference type="KEGG" id="sgq:SGLAD_v1c05730"/>
<sequence length="710" mass="79650">MNKEKNVKKSFKNWFNSKFVPALTKVGNERHISALKDTFGTMLAIIIAGSIGLLIQAIIFGGAGSGRVSLLGVICKFATNESWDFVHKVITTNVSGYTSWYKIQQIAGQAFGVLNTATIGSMSLYFAFIYGFFIAKSRNFKSPLLAATMSVALFIVCIMGQVSYFMGATGLIIAIFSSIVGVEIFIKLSNVKKFEIKLPAGVPPNVGKSFAILIPAILTFGVFVLINLCFLTPALLTNMSVGKGDYSTLTEEKIQEILNTYKDMSAEDIVAKIMNNQNFIDHSEVVNKVADILKNSKNSKEFFENIKSFYELSNESDKSVIANAIAYLNNIENELYSITSGGKISFVETDGVLLMNVKYQIVSIGSEFFGVGAGIYKFFGSWFEGFAKGNGGLALAIVYVFFVSFFWFFGIHGSNLLAGIFEPIWYMIAGINVTLISKLGYDLAAQTGDLGIFTYSFVQSYYMIGGSGCTLGLIIGTLMFSRRRELREIAKYAAPSGIFQINEPVVFGFPIVLNPVYAAPWFLVPILSIVTGYLFTTLGWVKYSYITVPWTTPWMLGAIITSTDWKQIIPTTITLGLSFGIYLPFVFLDNILYMKKLKKDDIDKYNEVKKYWSNPEYKFITNKNEKLYHLEDYIYDTKSKIDELKSKEFKKASKKEKSISKLKEFLNKLIIKKAKYEIYANKIIESKKDKWNKINLKKQQKENKKISKNV</sequence>
<feature type="transmembrane region" description="Helical" evidence="8">
    <location>
        <begin position="110"/>
        <end position="132"/>
    </location>
</feature>
<keyword evidence="10" id="KW-0808">Transferase</keyword>
<evidence type="ECO:0000256" key="2">
    <source>
        <dbReference type="ARBA" id="ARBA00022448"/>
    </source>
</evidence>
<feature type="transmembrane region" description="Helical" evidence="8">
    <location>
        <begin position="518"/>
        <end position="536"/>
    </location>
</feature>
<keyword evidence="2" id="KW-0813">Transport</keyword>
<dbReference type="RefSeq" id="WP_134297559.1">
    <property type="nucleotide sequence ID" value="NZ_CP038013.1"/>
</dbReference>
<protein>
    <submittedName>
        <fullName evidence="10">Phosphotransferase system cellobiose-specific component IIC</fullName>
    </submittedName>
</protein>
<evidence type="ECO:0000256" key="5">
    <source>
        <dbReference type="ARBA" id="ARBA00022692"/>
    </source>
</evidence>
<dbReference type="EMBL" id="CP038013">
    <property type="protein sequence ID" value="QBQ07772.1"/>
    <property type="molecule type" value="Genomic_DNA"/>
</dbReference>
<dbReference type="PANTHER" id="PTHR33989:SF4">
    <property type="entry name" value="PTS SYSTEM N,N'-DIACETYLCHITOBIOSE-SPECIFIC EIIC COMPONENT"/>
    <property type="match status" value="1"/>
</dbReference>
<feature type="transmembrane region" description="Helical" evidence="8">
    <location>
        <begin position="39"/>
        <end position="63"/>
    </location>
</feature>
<proteinExistence type="predicted"/>
<evidence type="ECO:0000313" key="10">
    <source>
        <dbReference type="EMBL" id="QBQ07772.1"/>
    </source>
</evidence>
<dbReference type="GO" id="GO:0009401">
    <property type="term" value="P:phosphoenolpyruvate-dependent sugar phosphotransferase system"/>
    <property type="evidence" value="ECO:0007669"/>
    <property type="project" value="InterPro"/>
</dbReference>
<dbReference type="Pfam" id="PF02378">
    <property type="entry name" value="PTS_EIIC"/>
    <property type="match status" value="1"/>
</dbReference>
<keyword evidence="11" id="KW-1185">Reference proteome</keyword>
<dbReference type="PANTHER" id="PTHR33989">
    <property type="match status" value="1"/>
</dbReference>
<keyword evidence="3" id="KW-1003">Cell membrane</keyword>
<name>A0A4P7AHT0_9MOLU</name>
<reference evidence="10 11" key="1">
    <citation type="submission" date="2019-03" db="EMBL/GenBank/DDBJ databases">
        <title>Complete genome sequence of Spiroplasma gladiatoris TG-1 (DSM 22552).</title>
        <authorList>
            <person name="Lin Y.-C."/>
            <person name="Chou L."/>
            <person name="Kuo C.-H."/>
        </authorList>
    </citation>
    <scope>NUCLEOTIDE SEQUENCE [LARGE SCALE GENOMIC DNA]</scope>
    <source>
        <strain evidence="10 11">TG-1</strain>
    </source>
</reference>
<comment type="subcellular location">
    <subcellularLocation>
        <location evidence="1">Cell membrane</location>
        <topology evidence="1">Multi-pass membrane protein</topology>
    </subcellularLocation>
</comment>
<dbReference type="InterPro" id="IPR003352">
    <property type="entry name" value="PTS_EIIC"/>
</dbReference>
<gene>
    <name evidence="10" type="ORF">SGLAD_v1c05730</name>
</gene>
<keyword evidence="4" id="KW-0762">Sugar transport</keyword>
<feature type="transmembrane region" description="Helical" evidence="8">
    <location>
        <begin position="210"/>
        <end position="236"/>
    </location>
</feature>
<dbReference type="InterPro" id="IPR051088">
    <property type="entry name" value="PTS_Sugar-EIIC/EIIB"/>
</dbReference>
<feature type="transmembrane region" description="Helical" evidence="8">
    <location>
        <begin position="461"/>
        <end position="480"/>
    </location>
</feature>
<feature type="transmembrane region" description="Helical" evidence="8">
    <location>
        <begin position="568"/>
        <end position="588"/>
    </location>
</feature>
<keyword evidence="7 8" id="KW-0472">Membrane</keyword>
<dbReference type="GO" id="GO:0005886">
    <property type="term" value="C:plasma membrane"/>
    <property type="evidence" value="ECO:0007669"/>
    <property type="project" value="UniProtKB-SubCell"/>
</dbReference>
<evidence type="ECO:0000256" key="7">
    <source>
        <dbReference type="ARBA" id="ARBA00023136"/>
    </source>
</evidence>
<evidence type="ECO:0000313" key="11">
    <source>
        <dbReference type="Proteomes" id="UP000294309"/>
    </source>
</evidence>
<dbReference type="InterPro" id="IPR004501">
    <property type="entry name" value="PTS_EIIC_3"/>
</dbReference>
<evidence type="ECO:0000256" key="3">
    <source>
        <dbReference type="ARBA" id="ARBA00022475"/>
    </source>
</evidence>
<keyword evidence="6 8" id="KW-1133">Transmembrane helix</keyword>
<feature type="transmembrane region" description="Helical" evidence="8">
    <location>
        <begin position="423"/>
        <end position="441"/>
    </location>
</feature>
<dbReference type="PROSITE" id="PS51105">
    <property type="entry name" value="PTS_EIIC_TYPE_3"/>
    <property type="match status" value="1"/>
</dbReference>
<evidence type="ECO:0000256" key="6">
    <source>
        <dbReference type="ARBA" id="ARBA00022989"/>
    </source>
</evidence>
<feature type="transmembrane region" description="Helical" evidence="8">
    <location>
        <begin position="144"/>
        <end position="164"/>
    </location>
</feature>
<dbReference type="AlphaFoldDB" id="A0A4P7AHT0"/>
<keyword evidence="5 8" id="KW-0812">Transmembrane</keyword>
<dbReference type="Proteomes" id="UP000294309">
    <property type="component" value="Chromosome"/>
</dbReference>
<accession>A0A4P7AHT0</accession>
<evidence type="ECO:0000256" key="4">
    <source>
        <dbReference type="ARBA" id="ARBA00022597"/>
    </source>
</evidence>
<evidence type="ECO:0000256" key="1">
    <source>
        <dbReference type="ARBA" id="ARBA00004651"/>
    </source>
</evidence>
<evidence type="ECO:0000259" key="9">
    <source>
        <dbReference type="PROSITE" id="PS51105"/>
    </source>
</evidence>
<dbReference type="OrthoDB" id="1550290at2"/>
<organism evidence="10 11">
    <name type="scientific">Spiroplasma gladiatoris</name>
    <dbReference type="NCBI Taxonomy" id="2143"/>
    <lineage>
        <taxon>Bacteria</taxon>
        <taxon>Bacillati</taxon>
        <taxon>Mycoplasmatota</taxon>
        <taxon>Mollicutes</taxon>
        <taxon>Entomoplasmatales</taxon>
        <taxon>Spiroplasmataceae</taxon>
        <taxon>Spiroplasma</taxon>
    </lineage>
</organism>
<dbReference type="GO" id="GO:1902815">
    <property type="term" value="P:N,N'-diacetylchitobiose import"/>
    <property type="evidence" value="ECO:0007669"/>
    <property type="project" value="TreeGrafter"/>
</dbReference>
<dbReference type="GO" id="GO:0008982">
    <property type="term" value="F:protein-N(PI)-phosphohistidine-sugar phosphotransferase activity"/>
    <property type="evidence" value="ECO:0007669"/>
    <property type="project" value="InterPro"/>
</dbReference>